<evidence type="ECO:0000313" key="1">
    <source>
        <dbReference type="EMBL" id="MBL0407377.1"/>
    </source>
</evidence>
<dbReference type="EMBL" id="JAEQMY010000079">
    <property type="protein sequence ID" value="MBL0407377.1"/>
    <property type="molecule type" value="Genomic_DNA"/>
</dbReference>
<reference evidence="1" key="1">
    <citation type="submission" date="2021-01" db="EMBL/GenBank/DDBJ databases">
        <title>Microvirga sp.</title>
        <authorList>
            <person name="Kim M.K."/>
        </authorList>
    </citation>
    <scope>NUCLEOTIDE SEQUENCE</scope>
    <source>
        <strain evidence="1">5420S-16</strain>
    </source>
</reference>
<gene>
    <name evidence="1" type="ORF">JKG68_26005</name>
</gene>
<sequence length="46" mass="5481">MLEHPLTIAHKDLYRLILARDLLSQGTTRTCPNFWLPELVDLFWSR</sequence>
<dbReference type="AlphaFoldDB" id="A0A936ZC49"/>
<name>A0A936ZC49_9HYPH</name>
<proteinExistence type="predicted"/>
<keyword evidence="2" id="KW-1185">Reference proteome</keyword>
<protein>
    <submittedName>
        <fullName evidence="1">Uncharacterized protein</fullName>
    </submittedName>
</protein>
<dbReference type="RefSeq" id="WP_202064577.1">
    <property type="nucleotide sequence ID" value="NZ_JAEQMY010000079.1"/>
</dbReference>
<organism evidence="1 2">
    <name type="scientific">Microvirga aerilata</name>
    <dbReference type="NCBI Taxonomy" id="670292"/>
    <lineage>
        <taxon>Bacteria</taxon>
        <taxon>Pseudomonadati</taxon>
        <taxon>Pseudomonadota</taxon>
        <taxon>Alphaproteobacteria</taxon>
        <taxon>Hyphomicrobiales</taxon>
        <taxon>Methylobacteriaceae</taxon>
        <taxon>Microvirga</taxon>
    </lineage>
</organism>
<evidence type="ECO:0000313" key="2">
    <source>
        <dbReference type="Proteomes" id="UP000605848"/>
    </source>
</evidence>
<accession>A0A936ZC49</accession>
<comment type="caution">
    <text evidence="1">The sequence shown here is derived from an EMBL/GenBank/DDBJ whole genome shotgun (WGS) entry which is preliminary data.</text>
</comment>
<dbReference type="Proteomes" id="UP000605848">
    <property type="component" value="Unassembled WGS sequence"/>
</dbReference>